<evidence type="ECO:0000313" key="2">
    <source>
        <dbReference type="Proteomes" id="UP000030341"/>
    </source>
</evidence>
<evidence type="ECO:0008006" key="3">
    <source>
        <dbReference type="Google" id="ProtNLM"/>
    </source>
</evidence>
<dbReference type="HOGENOM" id="CLU_122379_1_2_6"/>
<gene>
    <name evidence="1" type="ORF">OM33_11750</name>
</gene>
<organism evidence="1 2">
    <name type="scientific">Pseudoalteromonas piratica</name>
    <dbReference type="NCBI Taxonomy" id="1348114"/>
    <lineage>
        <taxon>Bacteria</taxon>
        <taxon>Pseudomonadati</taxon>
        <taxon>Pseudomonadota</taxon>
        <taxon>Gammaproteobacteria</taxon>
        <taxon>Alteromonadales</taxon>
        <taxon>Pseudoalteromonadaceae</taxon>
        <taxon>Pseudoalteromonas</taxon>
    </lineage>
</organism>
<keyword evidence="2" id="KW-1185">Reference proteome</keyword>
<dbReference type="STRING" id="1348114.OM33_11750"/>
<dbReference type="EMBL" id="CP009888">
    <property type="protein sequence ID" value="AIY66374.1"/>
    <property type="molecule type" value="Genomic_DNA"/>
</dbReference>
<accession>A0A0A7EIA7</accession>
<evidence type="ECO:0000313" key="1">
    <source>
        <dbReference type="EMBL" id="AIY66374.1"/>
    </source>
</evidence>
<dbReference type="KEGG" id="pseo:OM33_11750"/>
<sequence length="172" mass="19765">MKIDNIVGNILSLDNVNHFTAVELRTAYLAMKGDPSLDPNNARRFVYTELLKLVKKGWLRKSISKKKTITTFVKTEYFNPNELDFREEYKTVNPGNSSGADETINKQLIERLAHYKNELLSGLGEADEYKQLCNKFPELCTTLQPKYNLIREHNSKLLGSIRAIENLTLNKQ</sequence>
<reference evidence="1 2" key="1">
    <citation type="submission" date="2014-11" db="EMBL/GenBank/DDBJ databases">
        <title>Complete Genome Sequence of Pseudoalteromonas sp. Strain OCN003 Isolated from Kaneohe Bay, Oahu, Hawaii.</title>
        <authorList>
            <person name="Beurmann S."/>
            <person name="Videau P."/>
            <person name="Ushijima B."/>
            <person name="Smith A.M."/>
            <person name="Aeby G.S."/>
            <person name="Callahan S.M."/>
            <person name="Belcaid M."/>
        </authorList>
    </citation>
    <scope>NUCLEOTIDE SEQUENCE [LARGE SCALE GENOMIC DNA]</scope>
    <source>
        <strain evidence="1 2">OCN003</strain>
    </source>
</reference>
<dbReference type="AlphaFoldDB" id="A0A0A7EIA7"/>
<name>A0A0A7EIA7_9GAMM</name>
<protein>
    <recommendedName>
        <fullName evidence="3">Response regulator</fullName>
    </recommendedName>
</protein>
<proteinExistence type="predicted"/>
<dbReference type="Proteomes" id="UP000030341">
    <property type="component" value="Chromosome 1"/>
</dbReference>
<dbReference type="eggNOG" id="ENOG503350N">
    <property type="taxonomic scope" value="Bacteria"/>
</dbReference>